<dbReference type="PANTHER" id="PTHR43000">
    <property type="entry name" value="DTDP-D-GLUCOSE 4,6-DEHYDRATASE-RELATED"/>
    <property type="match status" value="1"/>
</dbReference>
<dbReference type="AlphaFoldDB" id="A0ABD5YRW2"/>
<dbReference type="SUPFAM" id="SSF51735">
    <property type="entry name" value="NAD(P)-binding Rossmann-fold domains"/>
    <property type="match status" value="1"/>
</dbReference>
<dbReference type="RefSeq" id="WP_264555896.1">
    <property type="nucleotide sequence ID" value="NZ_CP109979.1"/>
</dbReference>
<sequence>MSNSTPHIAVTGAAGYIGSRVVDQLQKTHPEWRVTALDNFYRGQVRRVGDIDIEHVDIRHREELAAALDGADVVLHLAAVSGVDDCDTNPDLAHDVNVQGTNNVAWWCRASGAALAFPFSMAVLGDPTVFPITTDLPRAPLNWYGRSKVLGERAIETFAEGAFPAHLFMISNVYGEHTIDGTTVSKGTVINFFLNRALARDPITVYAPGTQARNYVHVTDVAQVYILSAERLVQQLSDGITGVERYEIGTDEDPSVMEVAELVKTIAHEERGIDVDLDVVENPRSAETLVDTFTVDTTDAADGLGWRPAQSVEDTIRTRLRETEG</sequence>
<evidence type="ECO:0000313" key="4">
    <source>
        <dbReference type="Proteomes" id="UP001596417"/>
    </source>
</evidence>
<evidence type="ECO:0000313" key="3">
    <source>
        <dbReference type="EMBL" id="MFC7190871.1"/>
    </source>
</evidence>
<name>A0ABD5YRW2_9EURY</name>
<evidence type="ECO:0000259" key="2">
    <source>
        <dbReference type="Pfam" id="PF01370"/>
    </source>
</evidence>
<keyword evidence="4" id="KW-1185">Reference proteome</keyword>
<dbReference type="Proteomes" id="UP001596417">
    <property type="component" value="Unassembled WGS sequence"/>
</dbReference>
<gene>
    <name evidence="3" type="ORF">ACFQL7_14225</name>
</gene>
<dbReference type="EMBL" id="JBHTAX010000001">
    <property type="protein sequence ID" value="MFC7190871.1"/>
    <property type="molecule type" value="Genomic_DNA"/>
</dbReference>
<comment type="similarity">
    <text evidence="1">Belongs to the NAD(P)-dependent epimerase/dehydratase family.</text>
</comment>
<evidence type="ECO:0000256" key="1">
    <source>
        <dbReference type="ARBA" id="ARBA00007637"/>
    </source>
</evidence>
<comment type="caution">
    <text evidence="3">The sequence shown here is derived from an EMBL/GenBank/DDBJ whole genome shotgun (WGS) entry which is preliminary data.</text>
</comment>
<accession>A0ABD5YRW2</accession>
<dbReference type="InterPro" id="IPR036291">
    <property type="entry name" value="NAD(P)-bd_dom_sf"/>
</dbReference>
<dbReference type="GeneID" id="76200535"/>
<proteinExistence type="inferred from homology"/>
<dbReference type="Pfam" id="PF01370">
    <property type="entry name" value="Epimerase"/>
    <property type="match status" value="1"/>
</dbReference>
<protein>
    <submittedName>
        <fullName evidence="3">NAD-dependent epimerase/dehydratase family protein</fullName>
    </submittedName>
</protein>
<organism evidence="3 4">
    <name type="scientific">Halocatena marina</name>
    <dbReference type="NCBI Taxonomy" id="2934937"/>
    <lineage>
        <taxon>Archaea</taxon>
        <taxon>Methanobacteriati</taxon>
        <taxon>Methanobacteriota</taxon>
        <taxon>Stenosarchaea group</taxon>
        <taxon>Halobacteria</taxon>
        <taxon>Halobacteriales</taxon>
        <taxon>Natronomonadaceae</taxon>
        <taxon>Halocatena</taxon>
    </lineage>
</organism>
<dbReference type="InterPro" id="IPR001509">
    <property type="entry name" value="Epimerase_deHydtase"/>
</dbReference>
<feature type="domain" description="NAD-dependent epimerase/dehydratase" evidence="2">
    <location>
        <begin position="8"/>
        <end position="233"/>
    </location>
</feature>
<dbReference type="Gene3D" id="3.40.50.720">
    <property type="entry name" value="NAD(P)-binding Rossmann-like Domain"/>
    <property type="match status" value="1"/>
</dbReference>
<reference evidence="3 4" key="1">
    <citation type="journal article" date="2019" name="Int. J. Syst. Evol. Microbiol.">
        <title>The Global Catalogue of Microorganisms (GCM) 10K type strain sequencing project: providing services to taxonomists for standard genome sequencing and annotation.</title>
        <authorList>
            <consortium name="The Broad Institute Genomics Platform"/>
            <consortium name="The Broad Institute Genome Sequencing Center for Infectious Disease"/>
            <person name="Wu L."/>
            <person name="Ma J."/>
        </authorList>
    </citation>
    <scope>NUCLEOTIDE SEQUENCE [LARGE SCALE GENOMIC DNA]</scope>
    <source>
        <strain evidence="3 4">RDMS1</strain>
    </source>
</reference>